<keyword evidence="3" id="KW-0238">DNA-binding</keyword>
<evidence type="ECO:0000313" key="3">
    <source>
        <dbReference type="EMBL" id="WNH51482.1"/>
    </source>
</evidence>
<dbReference type="Gene3D" id="3.90.930.50">
    <property type="match status" value="1"/>
</dbReference>
<dbReference type="Pfam" id="PF09836">
    <property type="entry name" value="DUF2063"/>
    <property type="match status" value="1"/>
</dbReference>
<evidence type="ECO:0000259" key="1">
    <source>
        <dbReference type="Pfam" id="PF09836"/>
    </source>
</evidence>
<feature type="domain" description="Putative DNA-binding" evidence="1">
    <location>
        <begin position="8"/>
        <end position="93"/>
    </location>
</feature>
<sequence>MSDILRAQQHALTAHLRDPEQRPAPAGLDDTRLQVYRDLLFNNLQALLAGSFPVLLQVLATAEWHALCRRYFAEHRCSSPLFTEVAAEFVGWLQTCDDLPRPFLAELAHYEWVEQALQGSAAEPLPPVPPGTDPWTSVLQVSGLAWPLGYHWPVQQLGRDHQPVQPPAQPTFLLARRVAGGEVVFATLSALAWQLLEQINVGPPRTGGEHLQTLAVQHGLSPAQIETDGRALLAQLLAADVIGPVLPTPG</sequence>
<dbReference type="InterPro" id="IPR054098">
    <property type="entry name" value="NGO1945-like_C"/>
</dbReference>
<reference evidence="3 4" key="1">
    <citation type="submission" date="2022-12" db="EMBL/GenBank/DDBJ databases">
        <title>Two new species, Stenotrophomonas aracearum and Stenotrophomonas oahuensis, isolated from Anthurium (Araceae family) in Hawaii.</title>
        <authorList>
            <person name="Chunag S.C."/>
            <person name="Dobhal S."/>
            <person name="Alvarez A."/>
            <person name="Arif M."/>
        </authorList>
    </citation>
    <scope>NUCLEOTIDE SEQUENCE [LARGE SCALE GENOMIC DNA]</scope>
    <source>
        <strain evidence="3 4">A5586</strain>
    </source>
</reference>
<dbReference type="GO" id="GO:0003677">
    <property type="term" value="F:DNA binding"/>
    <property type="evidence" value="ECO:0007669"/>
    <property type="project" value="UniProtKB-KW"/>
</dbReference>
<evidence type="ECO:0000259" key="2">
    <source>
        <dbReference type="Pfam" id="PF22106"/>
    </source>
</evidence>
<dbReference type="EMBL" id="CP115541">
    <property type="protein sequence ID" value="WNH51482.1"/>
    <property type="molecule type" value="Genomic_DNA"/>
</dbReference>
<dbReference type="InterPro" id="IPR018640">
    <property type="entry name" value="DUF2063"/>
</dbReference>
<dbReference type="InterPro" id="IPR044922">
    <property type="entry name" value="DUF2063_N_sf"/>
</dbReference>
<dbReference type="Pfam" id="PF22106">
    <property type="entry name" value="NGO1945_C"/>
    <property type="match status" value="1"/>
</dbReference>
<name>A0ABY9YKS5_9GAMM</name>
<proteinExistence type="predicted"/>
<accession>A0ABY9YKS5</accession>
<gene>
    <name evidence="3" type="ORF">PDM29_14100</name>
</gene>
<evidence type="ECO:0000313" key="4">
    <source>
        <dbReference type="Proteomes" id="UP001302072"/>
    </source>
</evidence>
<organism evidence="3 4">
    <name type="scientific">Stenotrophomonas oahuensis</name>
    <dbReference type="NCBI Taxonomy" id="3003271"/>
    <lineage>
        <taxon>Bacteria</taxon>
        <taxon>Pseudomonadati</taxon>
        <taxon>Pseudomonadota</taxon>
        <taxon>Gammaproteobacteria</taxon>
        <taxon>Lysobacterales</taxon>
        <taxon>Lysobacteraceae</taxon>
        <taxon>Stenotrophomonas</taxon>
    </lineage>
</organism>
<protein>
    <submittedName>
        <fullName evidence="3">DNA-binding domain-containing protein</fullName>
    </submittedName>
</protein>
<dbReference type="Proteomes" id="UP001302072">
    <property type="component" value="Chromosome"/>
</dbReference>
<dbReference type="Gene3D" id="1.10.150.690">
    <property type="entry name" value="DUF2063"/>
    <property type="match status" value="1"/>
</dbReference>
<feature type="domain" description="NGO1945-like C-terminal" evidence="2">
    <location>
        <begin position="142"/>
        <end position="237"/>
    </location>
</feature>
<dbReference type="RefSeq" id="WP_311190725.1">
    <property type="nucleotide sequence ID" value="NZ_CP115541.1"/>
</dbReference>
<keyword evidence="4" id="KW-1185">Reference proteome</keyword>